<reference evidence="1 2" key="1">
    <citation type="journal article" date="2005" name="Appl. Environ. Microbiol.">
        <title>Genomic analysis of bacteriophage PhiJL001: insights into its interaction with a sponge-associated alpha-proteobacterium.</title>
        <authorList>
            <person name="Lohr J.E."/>
            <person name="Chen F."/>
            <person name="Hill R.T."/>
        </authorList>
    </citation>
    <scope>NUCLEOTIDE SEQUENCE</scope>
</reference>
<gene>
    <name evidence="1" type="ORF">JL001p49</name>
</gene>
<protein>
    <submittedName>
        <fullName evidence="1">Gp49</fullName>
    </submittedName>
</protein>
<name>Q5DN56_9CAUD</name>
<dbReference type="KEGG" id="vg:3342354"/>
<evidence type="ECO:0000313" key="1">
    <source>
        <dbReference type="EMBL" id="AAT69525.1"/>
    </source>
</evidence>
<sequence length="83" mass="9290">MKHKDGVCYIEATSKSGAKVMAGQLSLRPPYTVNPAPEWRGHVIKAYFNTTDGDSKILEIDPAKKEELLRGKRRSAKTRDEDS</sequence>
<dbReference type="EMBL" id="AY576273">
    <property type="protein sequence ID" value="AAT69525.1"/>
    <property type="molecule type" value="Genomic_DNA"/>
</dbReference>
<keyword evidence="2" id="KW-1185">Reference proteome</keyword>
<proteinExistence type="predicted"/>
<dbReference type="Proteomes" id="UP000000993">
    <property type="component" value="Segment"/>
</dbReference>
<dbReference type="GeneID" id="3342354"/>
<evidence type="ECO:0000313" key="2">
    <source>
        <dbReference type="Proteomes" id="UP000000993"/>
    </source>
</evidence>
<organism evidence="1 2">
    <name type="scientific">Alphaproteobacteria phage PhiJL001</name>
    <dbReference type="NCBI Taxonomy" id="2681607"/>
    <lineage>
        <taxon>Viruses</taxon>
        <taxon>Duplodnaviria</taxon>
        <taxon>Heunggongvirae</taxon>
        <taxon>Uroviricota</taxon>
        <taxon>Caudoviricetes</taxon>
        <taxon>Mesyanzhinovviridae</taxon>
        <taxon>Keylargovirus</taxon>
        <taxon>Keylargovirus JL001</taxon>
    </lineage>
</organism>
<dbReference type="RefSeq" id="YP_223973.1">
    <property type="nucleotide sequence ID" value="NC_006938.1"/>
</dbReference>
<accession>Q5DN56</accession>